<gene>
    <name evidence="4" type="ORF">HMPREF9448_01049</name>
</gene>
<dbReference type="AlphaFoldDB" id="K0XLB4"/>
<reference evidence="4 5" key="1">
    <citation type="submission" date="2012-08" db="EMBL/GenBank/DDBJ databases">
        <title>The Genome Sequence of Barnesiella intestinihominis YIT 11860.</title>
        <authorList>
            <consortium name="The Broad Institute Genome Sequencing Platform"/>
            <person name="Earl A."/>
            <person name="Ward D."/>
            <person name="Feldgarden M."/>
            <person name="Gevers D."/>
            <person name="Morotomi M."/>
            <person name="Walker B."/>
            <person name="Young S.K."/>
            <person name="Zeng Q."/>
            <person name="Gargeya S."/>
            <person name="Fitzgerald M."/>
            <person name="Haas B."/>
            <person name="Abouelleil A."/>
            <person name="Alvarado L."/>
            <person name="Arachchi H.M."/>
            <person name="Berlin A.M."/>
            <person name="Chapman S.B."/>
            <person name="Goldberg J."/>
            <person name="Griggs A."/>
            <person name="Gujja S."/>
            <person name="Hansen M."/>
            <person name="Howarth C."/>
            <person name="Imamovic A."/>
            <person name="Larimer J."/>
            <person name="McCowen C."/>
            <person name="Montmayeur A."/>
            <person name="Murphy C."/>
            <person name="Neiman D."/>
            <person name="Pearson M."/>
            <person name="Priest M."/>
            <person name="Roberts A."/>
            <person name="Saif S."/>
            <person name="Shea T."/>
            <person name="Sisk P."/>
            <person name="Sykes S."/>
            <person name="Wortman J."/>
            <person name="Nusbaum C."/>
            <person name="Birren B."/>
        </authorList>
    </citation>
    <scope>NUCLEOTIDE SEQUENCE [LARGE SCALE GENOMIC DNA]</scope>
    <source>
        <strain evidence="4 5">YIT 11860</strain>
    </source>
</reference>
<organism evidence="4 5">
    <name type="scientific">Barnesiella intestinihominis YIT 11860</name>
    <dbReference type="NCBI Taxonomy" id="742726"/>
    <lineage>
        <taxon>Bacteria</taxon>
        <taxon>Pseudomonadati</taxon>
        <taxon>Bacteroidota</taxon>
        <taxon>Bacteroidia</taxon>
        <taxon>Bacteroidales</taxon>
        <taxon>Barnesiellaceae</taxon>
        <taxon>Barnesiella</taxon>
    </lineage>
</organism>
<feature type="chain" id="PRO_5003844186" description="Outer membrane protein beta-barrel domain-containing protein" evidence="2">
    <location>
        <begin position="20"/>
        <end position="165"/>
    </location>
</feature>
<evidence type="ECO:0000259" key="3">
    <source>
        <dbReference type="Pfam" id="PF13505"/>
    </source>
</evidence>
<dbReference type="Proteomes" id="UP000006044">
    <property type="component" value="Unassembled WGS sequence"/>
</dbReference>
<evidence type="ECO:0000256" key="2">
    <source>
        <dbReference type="SAM" id="SignalP"/>
    </source>
</evidence>
<dbReference type="Pfam" id="PF13505">
    <property type="entry name" value="OMP_b-brl"/>
    <property type="match status" value="1"/>
</dbReference>
<evidence type="ECO:0000313" key="4">
    <source>
        <dbReference type="EMBL" id="EJZ64570.1"/>
    </source>
</evidence>
<proteinExistence type="predicted"/>
<name>K0XLB4_9BACT</name>
<feature type="signal peptide" evidence="2">
    <location>
        <begin position="1"/>
        <end position="19"/>
    </location>
</feature>
<keyword evidence="1 2" id="KW-0732">Signal</keyword>
<dbReference type="InterPro" id="IPR011250">
    <property type="entry name" value="OMP/PagP_B-barrel"/>
</dbReference>
<sequence>MKKLVLTLALVFGVLAANAQYFVGGQFGLLYDDASENTMITIAPEFGYAFNDTWTVAGMIGYTHMDNFNSFYIAPYARWNFWKKDFVGLLVDGGFGISTQKYKGADSDTGFEIGFKPGISFNLTDNFSLVAHYGFLGYRTKYNGSSVSGLSLSGNEISLSLYYCF</sequence>
<accession>K0XLB4</accession>
<protein>
    <recommendedName>
        <fullName evidence="3">Outer membrane protein beta-barrel domain-containing protein</fullName>
    </recommendedName>
</protein>
<dbReference type="HOGENOM" id="CLU_100971_2_0_10"/>
<dbReference type="SUPFAM" id="SSF56925">
    <property type="entry name" value="OMPA-like"/>
    <property type="match status" value="1"/>
</dbReference>
<dbReference type="STRING" id="742726.HMPREF9448_01049"/>
<evidence type="ECO:0000256" key="1">
    <source>
        <dbReference type="ARBA" id="ARBA00022729"/>
    </source>
</evidence>
<evidence type="ECO:0000313" key="5">
    <source>
        <dbReference type="Proteomes" id="UP000006044"/>
    </source>
</evidence>
<dbReference type="InterPro" id="IPR027385">
    <property type="entry name" value="Beta-barrel_OMP"/>
</dbReference>
<dbReference type="EMBL" id="ADLE01000008">
    <property type="protein sequence ID" value="EJZ64570.1"/>
    <property type="molecule type" value="Genomic_DNA"/>
</dbReference>
<comment type="caution">
    <text evidence="4">The sequence shown here is derived from an EMBL/GenBank/DDBJ whole genome shotgun (WGS) entry which is preliminary data.</text>
</comment>
<dbReference type="RefSeq" id="WP_008861538.1">
    <property type="nucleotide sequence ID" value="NZ_JH815204.1"/>
</dbReference>
<feature type="domain" description="Outer membrane protein beta-barrel" evidence="3">
    <location>
        <begin position="5"/>
        <end position="165"/>
    </location>
</feature>
<dbReference type="Gene3D" id="2.40.160.20">
    <property type="match status" value="1"/>
</dbReference>
<dbReference type="eggNOG" id="COG3637">
    <property type="taxonomic scope" value="Bacteria"/>
</dbReference>
<keyword evidence="5" id="KW-1185">Reference proteome</keyword>
<dbReference type="OrthoDB" id="1082240at2"/>
<dbReference type="GeneID" id="77848350"/>